<keyword evidence="7" id="KW-1185">Reference proteome</keyword>
<evidence type="ECO:0000256" key="5">
    <source>
        <dbReference type="SAM" id="Coils"/>
    </source>
</evidence>
<dbReference type="EMBL" id="AP025293">
    <property type="protein sequence ID" value="BDD00972.1"/>
    <property type="molecule type" value="Genomic_DNA"/>
</dbReference>
<feature type="coiled-coil region" evidence="5">
    <location>
        <begin position="32"/>
        <end position="178"/>
    </location>
</feature>
<evidence type="ECO:0000256" key="4">
    <source>
        <dbReference type="ARBA" id="ARBA00023172"/>
    </source>
</evidence>
<gene>
    <name evidence="6" type="primary">rmuC</name>
    <name evidence="6" type="ORF">PEPS_32520</name>
</gene>
<evidence type="ECO:0000256" key="2">
    <source>
        <dbReference type="ARBA" id="ARBA00009840"/>
    </source>
</evidence>
<sequence length="518" mass="59899">MDLLFAILTGLICLALGYLLAQLRGKQQQQNVALSAQENHQLKSRLEEVRQQFNNAQQQAMQAGQSLAEHKSDLKNLHAQLAEQQNRFDSLNDDFHEVSGRSTQLEKLLATEEAQRKAMAEDAKRQQLREESLGQQLNALQQKNENLMEALKTQEANNRGLQEKLQQQKGEIEDLHRKFKTEFELVAQKILEEKTARFTDHNKEQLAQILQPLGQNIDKFQARVNEVYDKEAKERFSLAEKVRELAALNHKISTEAHNLTKALKGEVKTQGRWGEIILERILEQSGLRKGTEYFMEQELKDEQGKHLRSDIEDKKMRPDAVIHYPDERHVIIDSKVSLNAYTRHIEAEEDRIKIQELDAHVQAIKNHITALSSKGYDDYNKALDFVIMFVPNEAAYIAAIKHEPQLWEYAYERRIMLMNPTNLITSLKLINDLWKREYQNKNAQEIAEQGAKLYDKFVLFTENLEKVGSSIQRAQEQYDTAYKQLSTGNNNLVKQTQKLKSLGLKTKKELQPGLLDQH</sequence>
<keyword evidence="6" id="KW-0614">Plasmid</keyword>
<evidence type="ECO:0000256" key="1">
    <source>
        <dbReference type="ARBA" id="ARBA00003416"/>
    </source>
</evidence>
<comment type="function">
    <text evidence="1">Involved in DNA recombination.</text>
</comment>
<comment type="similarity">
    <text evidence="2">Belongs to the RmuC family.</text>
</comment>
<keyword evidence="3 5" id="KW-0175">Coiled coil</keyword>
<keyword evidence="4" id="KW-0233">DNA recombination</keyword>
<dbReference type="Proteomes" id="UP001354989">
    <property type="component" value="Plasmid pPP1"/>
</dbReference>
<accession>A0ABM7VJ05</accession>
<organism evidence="6 7">
    <name type="scientific">Persicobacter psychrovividus</name>
    <dbReference type="NCBI Taxonomy" id="387638"/>
    <lineage>
        <taxon>Bacteria</taxon>
        <taxon>Pseudomonadati</taxon>
        <taxon>Bacteroidota</taxon>
        <taxon>Cytophagia</taxon>
        <taxon>Cytophagales</taxon>
        <taxon>Persicobacteraceae</taxon>
        <taxon>Persicobacter</taxon>
    </lineage>
</organism>
<protein>
    <submittedName>
        <fullName evidence="6">DNA recombination protein RmuC</fullName>
    </submittedName>
</protein>
<evidence type="ECO:0000256" key="3">
    <source>
        <dbReference type="ARBA" id="ARBA00023054"/>
    </source>
</evidence>
<proteinExistence type="inferred from homology"/>
<evidence type="ECO:0000313" key="7">
    <source>
        <dbReference type="Proteomes" id="UP001354989"/>
    </source>
</evidence>
<dbReference type="Pfam" id="PF02646">
    <property type="entry name" value="RmuC"/>
    <property type="match status" value="1"/>
</dbReference>
<dbReference type="PANTHER" id="PTHR30563">
    <property type="entry name" value="DNA RECOMBINATION PROTEIN RMUC"/>
    <property type="match status" value="1"/>
</dbReference>
<evidence type="ECO:0000313" key="6">
    <source>
        <dbReference type="EMBL" id="BDD00972.1"/>
    </source>
</evidence>
<dbReference type="PANTHER" id="PTHR30563:SF0">
    <property type="entry name" value="DNA RECOMBINATION PROTEIN RMUC"/>
    <property type="match status" value="1"/>
</dbReference>
<reference evidence="6 7" key="1">
    <citation type="submission" date="2021-12" db="EMBL/GenBank/DDBJ databases">
        <title>Genome sequencing of bacteria with rrn-lacking chromosome and rrn-plasmid.</title>
        <authorList>
            <person name="Anda M."/>
            <person name="Iwasaki W."/>
        </authorList>
    </citation>
    <scope>NUCLEOTIDE SEQUENCE [LARGE SCALE GENOMIC DNA]</scope>
    <source>
        <strain evidence="6 7">NBRC 101262</strain>
        <plasmid evidence="6 7">pPP1</plasmid>
    </source>
</reference>
<geneLocation type="plasmid" evidence="6 7">
    <name>pPP1</name>
</geneLocation>
<dbReference type="InterPro" id="IPR003798">
    <property type="entry name" value="DNA_recombination_RmuC"/>
</dbReference>
<dbReference type="RefSeq" id="WP_338398186.1">
    <property type="nucleotide sequence ID" value="NZ_AP025293.1"/>
</dbReference>
<name>A0ABM7VJ05_9BACT</name>